<evidence type="ECO:0000313" key="2">
    <source>
        <dbReference type="Proteomes" id="UP001209317"/>
    </source>
</evidence>
<dbReference type="EMBL" id="JAOTPL010000007">
    <property type="protein sequence ID" value="MCU7694225.1"/>
    <property type="molecule type" value="Genomic_DNA"/>
</dbReference>
<organism evidence="1 2">
    <name type="scientific">Haoranjiania flava</name>
    <dbReference type="NCBI Taxonomy" id="1856322"/>
    <lineage>
        <taxon>Bacteria</taxon>
        <taxon>Pseudomonadati</taxon>
        <taxon>Bacteroidota</taxon>
        <taxon>Chitinophagia</taxon>
        <taxon>Chitinophagales</taxon>
        <taxon>Chitinophagaceae</taxon>
        <taxon>Haoranjiania</taxon>
    </lineage>
</organism>
<dbReference type="SUPFAM" id="SSF56954">
    <property type="entry name" value="Outer membrane efflux proteins (OEP)"/>
    <property type="match status" value="1"/>
</dbReference>
<reference evidence="1" key="1">
    <citation type="submission" date="2022-10" db="EMBL/GenBank/DDBJ databases">
        <authorList>
            <person name="Kim H.S."/>
            <person name="Kim J.-S."/>
            <person name="Suh M.K."/>
            <person name="Eom M.K."/>
            <person name="Lee J.-S."/>
        </authorList>
    </citation>
    <scope>NUCLEOTIDE SEQUENCE</scope>
    <source>
        <strain evidence="1">LIP-5</strain>
    </source>
</reference>
<dbReference type="AlphaFoldDB" id="A0AAE3IL72"/>
<accession>A0AAE3IL72</accession>
<keyword evidence="2" id="KW-1185">Reference proteome</keyword>
<evidence type="ECO:0000313" key="1">
    <source>
        <dbReference type="EMBL" id="MCU7694225.1"/>
    </source>
</evidence>
<name>A0AAE3IL72_9BACT</name>
<dbReference type="Proteomes" id="UP001209317">
    <property type="component" value="Unassembled WGS sequence"/>
</dbReference>
<gene>
    <name evidence="1" type="ORF">OD355_06835</name>
</gene>
<dbReference type="RefSeq" id="WP_263037711.1">
    <property type="nucleotide sequence ID" value="NZ_JAOTPL010000007.1"/>
</dbReference>
<comment type="caution">
    <text evidence="1">The sequence shown here is derived from an EMBL/GenBank/DDBJ whole genome shotgun (WGS) entry which is preliminary data.</text>
</comment>
<proteinExistence type="predicted"/>
<dbReference type="Gene3D" id="1.20.1600.10">
    <property type="entry name" value="Outer membrane efflux proteins (OEP)"/>
    <property type="match status" value="1"/>
</dbReference>
<sequence length="101" mass="11372">MLLFFSLTIFIYNTATSQIKYWSLEECITYATAHNVSVQQADVQARISALQLEQSKAAKIPTLSFSTNAGGQFGRSISFVIFQIRFAVSFLSEAQRYNDCQ</sequence>
<protein>
    <submittedName>
        <fullName evidence="1">TolC family protein</fullName>
    </submittedName>
</protein>
<dbReference type="GO" id="GO:0015562">
    <property type="term" value="F:efflux transmembrane transporter activity"/>
    <property type="evidence" value="ECO:0007669"/>
    <property type="project" value="InterPro"/>
</dbReference>